<dbReference type="Proteomes" id="UP000297713">
    <property type="component" value="Unassembled WGS sequence"/>
</dbReference>
<feature type="transmembrane region" description="Helical" evidence="1">
    <location>
        <begin position="111"/>
        <end position="135"/>
    </location>
</feature>
<feature type="transmembrane region" description="Helical" evidence="1">
    <location>
        <begin position="250"/>
        <end position="271"/>
    </location>
</feature>
<dbReference type="SUPFAM" id="SSF81442">
    <property type="entry name" value="Cytochrome c oxidase subunit I-like"/>
    <property type="match status" value="1"/>
</dbReference>
<proteinExistence type="predicted"/>
<name>A0A4Y8PGN9_9BACT</name>
<protein>
    <submittedName>
        <fullName evidence="2">Cytochrome oxidase</fullName>
    </submittedName>
</protein>
<sequence length="486" mass="54750">MSKQTINSLKPTGLQTAGKGEISLDGSFMRPVIFLLMAAFFWLLVSLGFALLGAGKIMIPNLLGSWGWLTFGRIELASFLVFSYGWGMNGGLAFALYLVGSNRSGVFKESGYFLSSAIFWNISLFIGMMAVLIGEIPSLSWAGWPDFVLFLLLLNYILMVYGLVRELLSLGLFSKKISTSYLLLSLLWFPWAIGSLFVFFHWEVIRGVAFASMEWWFNEGFLHLWLAPIGLAMLYDYIERMRGLQKPSILSWGGLITFFFFSNFSSASHLVGGPFPLWIVGLGIASRFLAILGALAIGIDLWQRFKETFKASPVSIVSRYYLIALYCFLIALCGDGVLSFPLVSRFTHFSFVEIAFLVLFIYGFYSFGLLATAHDLFCCFYKKPWVSEILLKITFWANIYGMTFLFIFLCLGGIVQSFELQDVQLPITEVIESVLPYLRGAGMSATLILFSQLTYCFLLLLMTILPMEVEERKGEINNLSQSLDNR</sequence>
<gene>
    <name evidence="2" type="ORF">A7Q10_05125</name>
</gene>
<feature type="transmembrane region" description="Helical" evidence="1">
    <location>
        <begin position="443"/>
        <end position="465"/>
    </location>
</feature>
<keyword evidence="1" id="KW-1133">Transmembrane helix</keyword>
<accession>A0A4Y8PGN9</accession>
<dbReference type="Gene3D" id="1.20.210.10">
    <property type="entry name" value="Cytochrome c oxidase-like, subunit I domain"/>
    <property type="match status" value="1"/>
</dbReference>
<feature type="transmembrane region" description="Helical" evidence="1">
    <location>
        <begin position="320"/>
        <end position="342"/>
    </location>
</feature>
<dbReference type="InterPro" id="IPR036927">
    <property type="entry name" value="Cyt_c_oxase-like_su1_sf"/>
</dbReference>
<dbReference type="RefSeq" id="WP_242524344.1">
    <property type="nucleotide sequence ID" value="NZ_CP065957.1"/>
</dbReference>
<evidence type="ECO:0000256" key="1">
    <source>
        <dbReference type="SAM" id="Phobius"/>
    </source>
</evidence>
<feature type="transmembrane region" description="Helical" evidence="1">
    <location>
        <begin position="147"/>
        <end position="168"/>
    </location>
</feature>
<feature type="transmembrane region" description="Helical" evidence="1">
    <location>
        <begin position="32"/>
        <end position="59"/>
    </location>
</feature>
<reference evidence="2 3" key="1">
    <citation type="submission" date="2016-05" db="EMBL/GenBank/DDBJ databases">
        <title>Diversity and Homogeneity among Thermoacidophilic Verrucomicrobia Methanotrophs Linked with Geographical Origin.</title>
        <authorList>
            <person name="Erikstad H.-A."/>
            <person name="Smestad N.B."/>
            <person name="Ceballos R.M."/>
            <person name="Birkeland N.-K."/>
        </authorList>
    </citation>
    <scope>NUCLEOTIDE SEQUENCE [LARGE SCALE GENOMIC DNA]</scope>
    <source>
        <strain evidence="2 3">Phi</strain>
    </source>
</reference>
<keyword evidence="1" id="KW-0472">Membrane</keyword>
<keyword evidence="3" id="KW-1185">Reference proteome</keyword>
<keyword evidence="1" id="KW-0812">Transmembrane</keyword>
<feature type="transmembrane region" description="Helical" evidence="1">
    <location>
        <begin position="180"/>
        <end position="200"/>
    </location>
</feature>
<dbReference type="EMBL" id="LXQC01000090">
    <property type="protein sequence ID" value="TFE71122.1"/>
    <property type="molecule type" value="Genomic_DNA"/>
</dbReference>
<feature type="transmembrane region" description="Helical" evidence="1">
    <location>
        <begin position="277"/>
        <end position="299"/>
    </location>
</feature>
<feature type="transmembrane region" description="Helical" evidence="1">
    <location>
        <begin position="220"/>
        <end position="238"/>
    </location>
</feature>
<comment type="caution">
    <text evidence="2">The sequence shown here is derived from an EMBL/GenBank/DDBJ whole genome shotgun (WGS) entry which is preliminary data.</text>
</comment>
<dbReference type="AlphaFoldDB" id="A0A4Y8PGN9"/>
<feature type="transmembrane region" description="Helical" evidence="1">
    <location>
        <begin position="393"/>
        <end position="415"/>
    </location>
</feature>
<feature type="transmembrane region" description="Helical" evidence="1">
    <location>
        <begin position="354"/>
        <end position="381"/>
    </location>
</feature>
<organism evidence="2 3">
    <name type="scientific">Methylacidiphilum caldifontis</name>
    <dbReference type="NCBI Taxonomy" id="2795386"/>
    <lineage>
        <taxon>Bacteria</taxon>
        <taxon>Pseudomonadati</taxon>
        <taxon>Verrucomicrobiota</taxon>
        <taxon>Methylacidiphilae</taxon>
        <taxon>Methylacidiphilales</taxon>
        <taxon>Methylacidiphilaceae</taxon>
        <taxon>Methylacidiphilum (ex Ratnadevi et al. 2023)</taxon>
    </lineage>
</organism>
<feature type="transmembrane region" description="Helical" evidence="1">
    <location>
        <begin position="79"/>
        <end position="99"/>
    </location>
</feature>
<evidence type="ECO:0000313" key="2">
    <source>
        <dbReference type="EMBL" id="TFE71122.1"/>
    </source>
</evidence>
<evidence type="ECO:0000313" key="3">
    <source>
        <dbReference type="Proteomes" id="UP000297713"/>
    </source>
</evidence>